<dbReference type="GO" id="GO:0016757">
    <property type="term" value="F:glycosyltransferase activity"/>
    <property type="evidence" value="ECO:0007669"/>
    <property type="project" value="UniProtKB-KW"/>
</dbReference>
<evidence type="ECO:0000259" key="6">
    <source>
        <dbReference type="PROSITE" id="PS50954"/>
    </source>
</evidence>
<proteinExistence type="predicted"/>
<protein>
    <submittedName>
        <fullName evidence="7">Glycosyl transferase family 2</fullName>
    </submittedName>
</protein>
<dbReference type="InterPro" id="IPR029044">
    <property type="entry name" value="Nucleotide-diphossugar_trans"/>
</dbReference>
<keyword evidence="4 7" id="KW-0808">Transferase</keyword>
<accession>A0A5C6EEU5</accession>
<reference evidence="7 8" key="1">
    <citation type="submission" date="2019-02" db="EMBL/GenBank/DDBJ databases">
        <title>Deep-cultivation of Planctomycetes and their phenomic and genomic characterization uncovers novel biology.</title>
        <authorList>
            <person name="Wiegand S."/>
            <person name="Jogler M."/>
            <person name="Boedeker C."/>
            <person name="Pinto D."/>
            <person name="Vollmers J."/>
            <person name="Rivas-Marin E."/>
            <person name="Kohn T."/>
            <person name="Peeters S.H."/>
            <person name="Heuer A."/>
            <person name="Rast P."/>
            <person name="Oberbeckmann S."/>
            <person name="Bunk B."/>
            <person name="Jeske O."/>
            <person name="Meyerdierks A."/>
            <person name="Storesund J.E."/>
            <person name="Kallscheuer N."/>
            <person name="Luecker S."/>
            <person name="Lage O.M."/>
            <person name="Pohl T."/>
            <person name="Merkel B.J."/>
            <person name="Hornburger P."/>
            <person name="Mueller R.-W."/>
            <person name="Bruemmer F."/>
            <person name="Labrenz M."/>
            <person name="Spormann A.M."/>
            <person name="Op Den Camp H."/>
            <person name="Overmann J."/>
            <person name="Amann R."/>
            <person name="Jetten M.S.M."/>
            <person name="Mascher T."/>
            <person name="Medema M.H."/>
            <person name="Devos D.P."/>
            <person name="Kaster A.-K."/>
            <person name="Ovreas L."/>
            <person name="Rohde M."/>
            <person name="Galperin M.Y."/>
            <person name="Jogler C."/>
        </authorList>
    </citation>
    <scope>NUCLEOTIDE SEQUENCE [LARGE SCALE GENOMIC DNA]</scope>
    <source>
        <strain evidence="7 8">Poly51</strain>
    </source>
</reference>
<evidence type="ECO:0000256" key="2">
    <source>
        <dbReference type="ARBA" id="ARBA00022475"/>
    </source>
</evidence>
<comment type="caution">
    <text evidence="7">The sequence shown here is derived from an EMBL/GenBank/DDBJ whole genome shotgun (WGS) entry which is preliminary data.</text>
</comment>
<dbReference type="PANTHER" id="PTHR43646">
    <property type="entry name" value="GLYCOSYLTRANSFERASE"/>
    <property type="match status" value="1"/>
</dbReference>
<dbReference type="Gene3D" id="3.90.550.10">
    <property type="entry name" value="Spore Coat Polysaccharide Biosynthesis Protein SpsA, Chain A"/>
    <property type="match status" value="1"/>
</dbReference>
<dbReference type="Proteomes" id="UP000318288">
    <property type="component" value="Unassembled WGS sequence"/>
</dbReference>
<keyword evidence="2" id="KW-1003">Cell membrane</keyword>
<keyword evidence="8" id="KW-1185">Reference proteome</keyword>
<evidence type="ECO:0000256" key="3">
    <source>
        <dbReference type="ARBA" id="ARBA00022676"/>
    </source>
</evidence>
<keyword evidence="3" id="KW-0328">Glycosyltransferase</keyword>
<sequence>MATAAGATKIVRSLPGRGTQQNSGAFMAKGDWLLFLHADNRLDADCIAEMTVHAGRQGSRFLWGAFKQRIESPRPIYRWIEQGNAARVRWRSMAYGDQAIFVRRDIFKQVGGFPDIPLMEDVELSKALRKRGKPFLLSGPVTISSRRWESHGVVKQTLKNWRLRIAHATGTHPAELSVMYDRGGRG</sequence>
<evidence type="ECO:0000313" key="8">
    <source>
        <dbReference type="Proteomes" id="UP000318288"/>
    </source>
</evidence>
<dbReference type="SUPFAM" id="SSF53448">
    <property type="entry name" value="Nucleotide-diphospho-sugar transferases"/>
    <property type="match status" value="1"/>
</dbReference>
<dbReference type="AlphaFoldDB" id="A0A5C6EEU5"/>
<evidence type="ECO:0000256" key="1">
    <source>
        <dbReference type="ARBA" id="ARBA00004236"/>
    </source>
</evidence>
<gene>
    <name evidence="7" type="ORF">Poly51_53420</name>
</gene>
<dbReference type="GO" id="GO:0005886">
    <property type="term" value="C:plasma membrane"/>
    <property type="evidence" value="ECO:0007669"/>
    <property type="project" value="UniProtKB-SubCell"/>
</dbReference>
<evidence type="ECO:0000256" key="4">
    <source>
        <dbReference type="ARBA" id="ARBA00022679"/>
    </source>
</evidence>
<evidence type="ECO:0000256" key="5">
    <source>
        <dbReference type="ARBA" id="ARBA00023136"/>
    </source>
</evidence>
<organism evidence="7 8">
    <name type="scientific">Rubripirellula tenax</name>
    <dbReference type="NCBI Taxonomy" id="2528015"/>
    <lineage>
        <taxon>Bacteria</taxon>
        <taxon>Pseudomonadati</taxon>
        <taxon>Planctomycetota</taxon>
        <taxon>Planctomycetia</taxon>
        <taxon>Pirellulales</taxon>
        <taxon>Pirellulaceae</taxon>
        <taxon>Rubripirellula</taxon>
    </lineage>
</organism>
<comment type="subcellular location">
    <subcellularLocation>
        <location evidence="1">Cell membrane</location>
    </subcellularLocation>
</comment>
<dbReference type="InterPro" id="IPR003887">
    <property type="entry name" value="LEM_dom"/>
</dbReference>
<feature type="domain" description="LEM" evidence="6">
    <location>
        <begin position="113"/>
        <end position="160"/>
    </location>
</feature>
<dbReference type="NCBIfam" id="TIGR04283">
    <property type="entry name" value="glyco_like_mftF"/>
    <property type="match status" value="1"/>
</dbReference>
<keyword evidence="5" id="KW-0472">Membrane</keyword>
<name>A0A5C6EEU5_9BACT</name>
<dbReference type="PROSITE" id="PS50954">
    <property type="entry name" value="LEM"/>
    <property type="match status" value="1"/>
</dbReference>
<dbReference type="PANTHER" id="PTHR43646:SF2">
    <property type="entry name" value="GLYCOSYLTRANSFERASE 2-LIKE DOMAIN-CONTAINING PROTEIN"/>
    <property type="match status" value="1"/>
</dbReference>
<evidence type="ECO:0000313" key="7">
    <source>
        <dbReference type="EMBL" id="TWU47542.1"/>
    </source>
</evidence>
<dbReference type="EMBL" id="SJPW01000007">
    <property type="protein sequence ID" value="TWU47542.1"/>
    <property type="molecule type" value="Genomic_DNA"/>
</dbReference>
<dbReference type="InterPro" id="IPR026461">
    <property type="entry name" value="Trfase_2_rSAM/seldom_assoc"/>
</dbReference>